<feature type="domain" description="PPPDE" evidence="5">
    <location>
        <begin position="28"/>
        <end position="147"/>
    </location>
</feature>
<proteinExistence type="inferred from homology"/>
<evidence type="ECO:0000313" key="6">
    <source>
        <dbReference type="EMBL" id="MPA49439.1"/>
    </source>
</evidence>
<dbReference type="PANTHER" id="PTHR12378">
    <property type="entry name" value="DESUMOYLATING ISOPEPTIDASE"/>
    <property type="match status" value="1"/>
</dbReference>
<keyword evidence="3" id="KW-0378">Hydrolase</keyword>
<keyword evidence="6" id="KW-0808">Transferase</keyword>
<dbReference type="AlphaFoldDB" id="A0A5B6ZYJ6"/>
<comment type="similarity">
    <text evidence="1">Belongs to the DeSI family.</text>
</comment>
<dbReference type="GO" id="GO:0016579">
    <property type="term" value="P:protein deubiquitination"/>
    <property type="evidence" value="ECO:0007669"/>
    <property type="project" value="TreeGrafter"/>
</dbReference>
<dbReference type="GO" id="GO:0006508">
    <property type="term" value="P:proteolysis"/>
    <property type="evidence" value="ECO:0007669"/>
    <property type="project" value="UniProtKB-KW"/>
</dbReference>
<feature type="compositionally biased region" description="Polar residues" evidence="4">
    <location>
        <begin position="1"/>
        <end position="11"/>
    </location>
</feature>
<keyword evidence="2" id="KW-0645">Protease</keyword>
<evidence type="ECO:0000256" key="4">
    <source>
        <dbReference type="SAM" id="MobiDB-lite"/>
    </source>
</evidence>
<dbReference type="GO" id="GO:0101005">
    <property type="term" value="F:deubiquitinase activity"/>
    <property type="evidence" value="ECO:0007669"/>
    <property type="project" value="TreeGrafter"/>
</dbReference>
<reference evidence="6" key="1">
    <citation type="submission" date="2019-08" db="EMBL/GenBank/DDBJ databases">
        <title>Reference gene set and small RNA set construction with multiple tissues from Davidia involucrata Baill.</title>
        <authorList>
            <person name="Yang H."/>
            <person name="Zhou C."/>
            <person name="Li G."/>
            <person name="Wang J."/>
            <person name="Gao P."/>
            <person name="Wang M."/>
            <person name="Wang R."/>
            <person name="Zhao Y."/>
        </authorList>
    </citation>
    <scope>NUCLEOTIDE SEQUENCE</scope>
    <source>
        <tissue evidence="6">Mixed with DoveR01_LX</tissue>
    </source>
</reference>
<protein>
    <submittedName>
        <fullName evidence="6">Putative PPPDE thiol peptidase family protein isoform 2</fullName>
        <ecNumber evidence="6">2.7.12.1</ecNumber>
    </submittedName>
</protein>
<dbReference type="PANTHER" id="PTHR12378:SF80">
    <property type="entry name" value="IP06716P-RELATED"/>
    <property type="match status" value="1"/>
</dbReference>
<dbReference type="PROSITE" id="PS51858">
    <property type="entry name" value="PPPDE"/>
    <property type="match status" value="1"/>
</dbReference>
<gene>
    <name evidence="6" type="ORF">Din_018880</name>
</gene>
<evidence type="ECO:0000256" key="3">
    <source>
        <dbReference type="ARBA" id="ARBA00022801"/>
    </source>
</evidence>
<accession>A0A5B6ZYJ6</accession>
<dbReference type="InterPro" id="IPR008580">
    <property type="entry name" value="PPPDE_dom"/>
</dbReference>
<evidence type="ECO:0000256" key="2">
    <source>
        <dbReference type="ARBA" id="ARBA00022670"/>
    </source>
</evidence>
<sequence>MGTENVSNSTFEHGDGGGGDGNTTNYETQIMLNVYDLTPLNHYTYLVGVGIFHSGIEVHGMEYGFGAHDFPVSGVFEVEPKSCPGFIYRCSIPLGRINMAPSEFRMFIESIASDYHGDTYHLMSKNCNHFTDDISWRLTGRQIPVLCAVVCFLKAFKYLLLNSYLSTMHVQKKKMGLSPSHPPPPVSQRKVMMRIKISTCCHRLLEA</sequence>
<dbReference type="EMBL" id="GHES01018880">
    <property type="protein sequence ID" value="MPA49439.1"/>
    <property type="molecule type" value="Transcribed_RNA"/>
</dbReference>
<name>A0A5B6ZYJ6_DAVIN</name>
<organism evidence="6">
    <name type="scientific">Davidia involucrata</name>
    <name type="common">Dove tree</name>
    <dbReference type="NCBI Taxonomy" id="16924"/>
    <lineage>
        <taxon>Eukaryota</taxon>
        <taxon>Viridiplantae</taxon>
        <taxon>Streptophyta</taxon>
        <taxon>Embryophyta</taxon>
        <taxon>Tracheophyta</taxon>
        <taxon>Spermatophyta</taxon>
        <taxon>Magnoliopsida</taxon>
        <taxon>eudicotyledons</taxon>
        <taxon>Gunneridae</taxon>
        <taxon>Pentapetalae</taxon>
        <taxon>asterids</taxon>
        <taxon>Cornales</taxon>
        <taxon>Nyssaceae</taxon>
        <taxon>Davidia</taxon>
    </lineage>
</organism>
<dbReference type="Gene3D" id="3.90.1720.30">
    <property type="entry name" value="PPPDE domains"/>
    <property type="match status" value="1"/>
</dbReference>
<dbReference type="Pfam" id="PF05903">
    <property type="entry name" value="Peptidase_C97"/>
    <property type="match status" value="1"/>
</dbReference>
<dbReference type="EC" id="2.7.12.1" evidence="6"/>
<dbReference type="GO" id="GO:0004712">
    <property type="term" value="F:protein serine/threonine/tyrosine kinase activity"/>
    <property type="evidence" value="ECO:0007669"/>
    <property type="project" value="UniProtKB-EC"/>
</dbReference>
<evidence type="ECO:0000259" key="5">
    <source>
        <dbReference type="PROSITE" id="PS51858"/>
    </source>
</evidence>
<dbReference type="InterPro" id="IPR042266">
    <property type="entry name" value="PPPDE_sf"/>
</dbReference>
<evidence type="ECO:0000256" key="1">
    <source>
        <dbReference type="ARBA" id="ARBA00008140"/>
    </source>
</evidence>
<dbReference type="SMART" id="SM01179">
    <property type="entry name" value="DUF862"/>
    <property type="match status" value="1"/>
</dbReference>
<feature type="region of interest" description="Disordered" evidence="4">
    <location>
        <begin position="1"/>
        <end position="22"/>
    </location>
</feature>